<protein>
    <recommendedName>
        <fullName evidence="6">Ion channel inhibitory toxin</fullName>
    </recommendedName>
</protein>
<proteinExistence type="predicted"/>
<dbReference type="Proteomes" id="UP000256769">
    <property type="component" value="Unassembled WGS sequence"/>
</dbReference>
<evidence type="ECO:0000313" key="4">
    <source>
        <dbReference type="EMBL" id="REC66510.1"/>
    </source>
</evidence>
<keyword evidence="2" id="KW-0964">Secreted</keyword>
<dbReference type="EMBL" id="QNUE01000008">
    <property type="protein sequence ID" value="REC66510.1"/>
    <property type="molecule type" value="Genomic_DNA"/>
</dbReference>
<reference evidence="4 5" key="1">
    <citation type="journal article" date="2007" name="Int. J. Syst. Evol. Microbiol.">
        <title>Chryseobacterium flavum sp. nov., isolated from polluted soil.</title>
        <authorList>
            <person name="Zhou Y."/>
            <person name="Dong J."/>
            <person name="Wang X."/>
            <person name="Huang X."/>
            <person name="Zhang K.Y."/>
            <person name="Zhang Y.Q."/>
            <person name="Guo Y.F."/>
            <person name="Lai R."/>
            <person name="Li W.J."/>
        </authorList>
    </citation>
    <scope>NUCLEOTIDE SEQUENCE [LARGE SCALE GENOMIC DNA]</scope>
    <source>
        <strain evidence="4 5">KCTC 12877</strain>
    </source>
</reference>
<evidence type="ECO:0000256" key="3">
    <source>
        <dbReference type="ARBA" id="ARBA00023157"/>
    </source>
</evidence>
<dbReference type="InterPro" id="IPR058074">
    <property type="entry name" value="Bacteriocin-like"/>
</dbReference>
<evidence type="ECO:0000256" key="1">
    <source>
        <dbReference type="ARBA" id="ARBA00004613"/>
    </source>
</evidence>
<dbReference type="OrthoDB" id="1450074at2"/>
<comment type="caution">
    <text evidence="4">The sequence shown here is derived from an EMBL/GenBank/DDBJ whole genome shotgun (WGS) entry which is preliminary data.</text>
</comment>
<dbReference type="Pfam" id="PF07740">
    <property type="entry name" value="Toxin_12"/>
    <property type="match status" value="1"/>
</dbReference>
<dbReference type="GO" id="GO:0008200">
    <property type="term" value="F:ion channel inhibitor activity"/>
    <property type="evidence" value="ECO:0007669"/>
    <property type="project" value="InterPro"/>
</dbReference>
<keyword evidence="3" id="KW-1015">Disulfide bond</keyword>
<accession>A0A3D9CLB8</accession>
<sequence length="50" mass="5523">MKNLQKLSREQMKSVQGAIRTCNPQIICQVTADCCPGWVCGSPGEYCIAY</sequence>
<dbReference type="AlphaFoldDB" id="A0A3D9CLB8"/>
<organism evidence="4 5">
    <name type="scientific">Chryseobacterium flavum</name>
    <dbReference type="NCBI Taxonomy" id="415851"/>
    <lineage>
        <taxon>Bacteria</taxon>
        <taxon>Pseudomonadati</taxon>
        <taxon>Bacteroidota</taxon>
        <taxon>Flavobacteriia</taxon>
        <taxon>Flavobacteriales</taxon>
        <taxon>Weeksellaceae</taxon>
        <taxon>Chryseobacterium group</taxon>
        <taxon>Chryseobacterium</taxon>
    </lineage>
</organism>
<dbReference type="InterPro" id="IPR011696">
    <property type="entry name" value="Huwentoxin-1"/>
</dbReference>
<dbReference type="NCBIfam" id="NF047798">
    <property type="entry name" value="leader_Chryseo"/>
    <property type="match status" value="1"/>
</dbReference>
<gene>
    <name evidence="4" type="ORF">DRF59_11795</name>
</gene>
<evidence type="ECO:0000256" key="2">
    <source>
        <dbReference type="ARBA" id="ARBA00022525"/>
    </source>
</evidence>
<dbReference type="GO" id="GO:0005576">
    <property type="term" value="C:extracellular region"/>
    <property type="evidence" value="ECO:0007669"/>
    <property type="project" value="UniProtKB-SubCell"/>
</dbReference>
<comment type="subcellular location">
    <subcellularLocation>
        <location evidence="1">Secreted</location>
    </subcellularLocation>
</comment>
<dbReference type="NCBIfam" id="NF047792">
    <property type="entry name" value="CCPGW_fam"/>
    <property type="match status" value="1"/>
</dbReference>
<keyword evidence="5" id="KW-1185">Reference proteome</keyword>
<evidence type="ECO:0008006" key="6">
    <source>
        <dbReference type="Google" id="ProtNLM"/>
    </source>
</evidence>
<name>A0A3D9CLB8_9FLAO</name>
<evidence type="ECO:0000313" key="5">
    <source>
        <dbReference type="Proteomes" id="UP000256769"/>
    </source>
</evidence>
<dbReference type="RefSeq" id="WP_115960022.1">
    <property type="nucleotide sequence ID" value="NZ_CBCRVL010000013.1"/>
</dbReference>